<protein>
    <submittedName>
        <fullName evidence="1">Uncharacterized protein</fullName>
    </submittedName>
</protein>
<accession>A0A445KL79</accession>
<name>A0A445KL79_GLYSO</name>
<evidence type="ECO:0000313" key="2">
    <source>
        <dbReference type="Proteomes" id="UP000289340"/>
    </source>
</evidence>
<evidence type="ECO:0000313" key="1">
    <source>
        <dbReference type="EMBL" id="RZC11636.1"/>
    </source>
</evidence>
<dbReference type="Proteomes" id="UP000289340">
    <property type="component" value="Chromosome 5"/>
</dbReference>
<sequence length="101" mass="11649">MSTWEDLDDTSSNEEEEEVNLCLIANTTSEEFESDQEDEVNLDDPESLKKAYHELLSNSSILSKAYKNLQKDFKNLSKDHMELEKNLQDKVGVSWDESTQT</sequence>
<dbReference type="AlphaFoldDB" id="A0A445KL79"/>
<gene>
    <name evidence="1" type="ORF">D0Y65_011719</name>
</gene>
<reference evidence="1 2" key="1">
    <citation type="submission" date="2018-09" db="EMBL/GenBank/DDBJ databases">
        <title>A high-quality reference genome of wild soybean provides a powerful tool to mine soybean genomes.</title>
        <authorList>
            <person name="Xie M."/>
            <person name="Chung C.Y.L."/>
            <person name="Li M.-W."/>
            <person name="Wong F.-L."/>
            <person name="Chan T.-F."/>
            <person name="Lam H.-M."/>
        </authorList>
    </citation>
    <scope>NUCLEOTIDE SEQUENCE [LARGE SCALE GENOMIC DNA]</scope>
    <source>
        <strain evidence="2">cv. W05</strain>
        <tissue evidence="1">Hypocotyl of etiolated seedlings</tissue>
    </source>
</reference>
<proteinExistence type="predicted"/>
<organism evidence="1 2">
    <name type="scientific">Glycine soja</name>
    <name type="common">Wild soybean</name>
    <dbReference type="NCBI Taxonomy" id="3848"/>
    <lineage>
        <taxon>Eukaryota</taxon>
        <taxon>Viridiplantae</taxon>
        <taxon>Streptophyta</taxon>
        <taxon>Embryophyta</taxon>
        <taxon>Tracheophyta</taxon>
        <taxon>Spermatophyta</taxon>
        <taxon>Magnoliopsida</taxon>
        <taxon>eudicotyledons</taxon>
        <taxon>Gunneridae</taxon>
        <taxon>Pentapetalae</taxon>
        <taxon>rosids</taxon>
        <taxon>fabids</taxon>
        <taxon>Fabales</taxon>
        <taxon>Fabaceae</taxon>
        <taxon>Papilionoideae</taxon>
        <taxon>50 kb inversion clade</taxon>
        <taxon>NPAAA clade</taxon>
        <taxon>indigoferoid/millettioid clade</taxon>
        <taxon>Phaseoleae</taxon>
        <taxon>Glycine</taxon>
        <taxon>Glycine subgen. Soja</taxon>
    </lineage>
</organism>
<keyword evidence="2" id="KW-1185">Reference proteome</keyword>
<dbReference type="EMBL" id="QZWG01000005">
    <property type="protein sequence ID" value="RZC11636.1"/>
    <property type="molecule type" value="Genomic_DNA"/>
</dbReference>
<comment type="caution">
    <text evidence="1">The sequence shown here is derived from an EMBL/GenBank/DDBJ whole genome shotgun (WGS) entry which is preliminary data.</text>
</comment>